<dbReference type="AlphaFoldDB" id="K2MZ19"/>
<feature type="region of interest" description="Disordered" evidence="3">
    <location>
        <begin position="12"/>
        <end position="159"/>
    </location>
</feature>
<organism evidence="5 6">
    <name type="scientific">Trypanosoma cruzi marinkellei</name>
    <dbReference type="NCBI Taxonomy" id="85056"/>
    <lineage>
        <taxon>Eukaryota</taxon>
        <taxon>Discoba</taxon>
        <taxon>Euglenozoa</taxon>
        <taxon>Kinetoplastea</taxon>
        <taxon>Metakinetoplastina</taxon>
        <taxon>Trypanosomatida</taxon>
        <taxon>Trypanosomatidae</taxon>
        <taxon>Trypanosoma</taxon>
        <taxon>Schizotrypanum</taxon>
    </lineage>
</organism>
<feature type="compositionally biased region" description="Low complexity" evidence="3">
    <location>
        <begin position="93"/>
        <end position="113"/>
    </location>
</feature>
<dbReference type="EMBL" id="AHKC01011145">
    <property type="protein sequence ID" value="EKF31014.1"/>
    <property type="molecule type" value="Genomic_DNA"/>
</dbReference>
<keyword evidence="6" id="KW-1185">Reference proteome</keyword>
<dbReference type="InterPro" id="IPR002579">
    <property type="entry name" value="Met_Sox_Rdtase_MsrB_dom"/>
</dbReference>
<dbReference type="Gene3D" id="2.170.150.20">
    <property type="entry name" value="Peptide methionine sulfoxide reductase"/>
    <property type="match status" value="1"/>
</dbReference>
<name>K2MZ19_TRYCR</name>
<dbReference type="Proteomes" id="UP000007350">
    <property type="component" value="Unassembled WGS sequence"/>
</dbReference>
<keyword evidence="2" id="KW-0560">Oxidoreductase</keyword>
<protein>
    <recommendedName>
        <fullName evidence="4">MsrB domain-containing protein</fullName>
    </recommendedName>
</protein>
<evidence type="ECO:0000256" key="1">
    <source>
        <dbReference type="ARBA" id="ARBA00007174"/>
    </source>
</evidence>
<feature type="compositionally biased region" description="Polar residues" evidence="3">
    <location>
        <begin position="59"/>
        <end position="71"/>
    </location>
</feature>
<gene>
    <name evidence="5" type="ORF">MOQ_005155</name>
</gene>
<feature type="compositionally biased region" description="Basic and acidic residues" evidence="3">
    <location>
        <begin position="201"/>
        <end position="213"/>
    </location>
</feature>
<proteinExistence type="inferred from homology"/>
<feature type="compositionally biased region" description="Basic and acidic residues" evidence="3">
    <location>
        <begin position="145"/>
        <end position="159"/>
    </location>
</feature>
<reference evidence="5 6" key="1">
    <citation type="journal article" date="2012" name="BMC Genomics">
        <title>Comparative genomic analysis of human infective Trypanosoma cruzi lineages with the bat-restricted subspecies T. cruzi marinkellei.</title>
        <authorList>
            <person name="Franzen O."/>
            <person name="Talavera-Lopez C."/>
            <person name="Ochaya S."/>
            <person name="Butler C.E."/>
            <person name="Messenger L.A."/>
            <person name="Lewis M.D."/>
            <person name="Llewellyn M.S."/>
            <person name="Marinkelle C.J."/>
            <person name="Tyler K.M."/>
            <person name="Miles M.A."/>
            <person name="Andersson B."/>
        </authorList>
    </citation>
    <scope>NUCLEOTIDE SEQUENCE [LARGE SCALE GENOMIC DNA]</scope>
    <source>
        <strain evidence="5 6">B7</strain>
    </source>
</reference>
<evidence type="ECO:0000256" key="2">
    <source>
        <dbReference type="ARBA" id="ARBA00023002"/>
    </source>
</evidence>
<accession>K2MZ19</accession>
<dbReference type="Pfam" id="PF01641">
    <property type="entry name" value="SelR"/>
    <property type="match status" value="1"/>
</dbReference>
<comment type="similarity">
    <text evidence="1">Belongs to the MsrB Met sulfoxide reductase family.</text>
</comment>
<comment type="caution">
    <text evidence="5">The sequence shown here is derived from an EMBL/GenBank/DDBJ whole genome shotgun (WGS) entry which is preliminary data.</text>
</comment>
<evidence type="ECO:0000259" key="4">
    <source>
        <dbReference type="Pfam" id="PF01641"/>
    </source>
</evidence>
<dbReference type="InterPro" id="IPR011057">
    <property type="entry name" value="Mss4-like_sf"/>
</dbReference>
<feature type="compositionally biased region" description="Polar residues" evidence="3">
    <location>
        <begin position="81"/>
        <end position="92"/>
    </location>
</feature>
<dbReference type="OrthoDB" id="246727at2759"/>
<dbReference type="SUPFAM" id="SSF51316">
    <property type="entry name" value="Mss4-like"/>
    <property type="match status" value="1"/>
</dbReference>
<feature type="domain" description="MsrB" evidence="4">
    <location>
        <begin position="245"/>
        <end position="375"/>
    </location>
</feature>
<feature type="region of interest" description="Disordered" evidence="3">
    <location>
        <begin position="183"/>
        <end position="213"/>
    </location>
</feature>
<evidence type="ECO:0000313" key="6">
    <source>
        <dbReference type="Proteomes" id="UP000007350"/>
    </source>
</evidence>
<evidence type="ECO:0000256" key="3">
    <source>
        <dbReference type="SAM" id="MobiDB-lite"/>
    </source>
</evidence>
<dbReference type="GO" id="GO:0033743">
    <property type="term" value="F:peptide-methionine (R)-S-oxide reductase activity"/>
    <property type="evidence" value="ECO:0007669"/>
    <property type="project" value="InterPro"/>
</dbReference>
<evidence type="ECO:0000313" key="5">
    <source>
        <dbReference type="EMBL" id="EKF31014.1"/>
    </source>
</evidence>
<sequence>MREMHQAIAELKRRSRAVGQRLQPIDMRPTSVVPKPPNYRRTSEPPGQHASTLRPYPSGPSSQSCTASGLASTEKLDVGRGNQTGPNNFADATSSSTTTTTTTSTTNTRKTSSNANKVKNRDGVSGAIVQRMPTKPTSVVRNPRPRNDVPRGERIPLREHASSPVVPKNILQDIEGHAAAEGLTTSHGMPSDSKSHLNGHVHSEWKGKSKVTDSEMFGSNRDEELHFLEKYKDSKEWNKMLPQSVLDVLEREKMEDPFTTDIWTRALKGEEEKISGFYACIRCHVPLVDSKYQIPFLVRGIAAFSRLNTEAVEVRVGGFSAVTSSLTQKAKLLELHVRCRCCGGFLGTLVPCTDIESTAGSRTVFAVNSCCLEFMGSSHTRCCLDGVYGGDDDGASDGGIVTVDSLNGSEIDFDDPNIFEM</sequence>